<dbReference type="RefSeq" id="WP_143325766.1">
    <property type="nucleotide sequence ID" value="NZ_CYGX02000019.1"/>
</dbReference>
<dbReference type="AlphaFoldDB" id="A0A1N7RW26"/>
<evidence type="ECO:0000256" key="1">
    <source>
        <dbReference type="SAM" id="MobiDB-lite"/>
    </source>
</evidence>
<accession>A0A1N7RW26</accession>
<dbReference type="EMBL" id="CYGX02000019">
    <property type="protein sequence ID" value="SIT39326.1"/>
    <property type="molecule type" value="Genomic_DNA"/>
</dbReference>
<feature type="region of interest" description="Disordered" evidence="1">
    <location>
        <begin position="1"/>
        <end position="21"/>
    </location>
</feature>
<name>A0A1N7RW26_9BURK</name>
<dbReference type="Proteomes" id="UP000187012">
    <property type="component" value="Unassembled WGS sequence"/>
</dbReference>
<organism evidence="2 3">
    <name type="scientific">Paraburkholderia ribeironis</name>
    <dbReference type="NCBI Taxonomy" id="1247936"/>
    <lineage>
        <taxon>Bacteria</taxon>
        <taxon>Pseudomonadati</taxon>
        <taxon>Pseudomonadota</taxon>
        <taxon>Betaproteobacteria</taxon>
        <taxon>Burkholderiales</taxon>
        <taxon>Burkholderiaceae</taxon>
        <taxon>Paraburkholderia</taxon>
    </lineage>
</organism>
<feature type="region of interest" description="Disordered" evidence="1">
    <location>
        <begin position="69"/>
        <end position="89"/>
    </location>
</feature>
<proteinExistence type="predicted"/>
<reference evidence="2 3" key="1">
    <citation type="submission" date="2016-12" db="EMBL/GenBank/DDBJ databases">
        <authorList>
            <person name="Song W.-J."/>
            <person name="Kurnit D.M."/>
        </authorList>
    </citation>
    <scope>NUCLEOTIDE SEQUENCE [LARGE SCALE GENOMIC DNA]</scope>
    <source>
        <strain evidence="2 3">STM7296</strain>
    </source>
</reference>
<evidence type="ECO:0000313" key="3">
    <source>
        <dbReference type="Proteomes" id="UP000187012"/>
    </source>
</evidence>
<sequence length="255" mass="27922">MTDQRETRPPVLPNEQKPMGAPVVHAPGLPFMESVGEVRTVLRNMALPLMAADAATEVSGEHLMEKAGTMSEMPPSHNSGPQRASEVTMPTRSDGYLRLEVRFENGKLSVIGAKIVPGALTNPTALIQGKAYEVLIADQQISVGSLPDVGVRRAFANRDVPGPEGKHRFVQVPAFEFFVRVPTVHITAENLSKMNVILYEVRETPDRLVPTLAMQKQPGVEAMEVVRVSGIQLESIPEVVRLQLEAIIDEKRNAH</sequence>
<protein>
    <submittedName>
        <fullName evidence="2">Uncharacterized protein</fullName>
    </submittedName>
</protein>
<gene>
    <name evidence="2" type="ORF">BN2475_190188</name>
</gene>
<evidence type="ECO:0000313" key="2">
    <source>
        <dbReference type="EMBL" id="SIT39326.1"/>
    </source>
</evidence>
<keyword evidence="3" id="KW-1185">Reference proteome</keyword>
<dbReference type="OrthoDB" id="3817514at2"/>